<dbReference type="PANTHER" id="PTHR43606:SF2">
    <property type="entry name" value="ALKALINE PHOSPHATASE FAMILY PROTEIN (AFU_ORTHOLOGUE AFUA_5G03860)"/>
    <property type="match status" value="1"/>
</dbReference>
<evidence type="ECO:0000259" key="2">
    <source>
        <dbReference type="Pfam" id="PF09423"/>
    </source>
</evidence>
<feature type="domain" description="PhoD-like phosphatase metallophosphatase" evidence="2">
    <location>
        <begin position="395"/>
        <end position="534"/>
    </location>
</feature>
<dbReference type="AlphaFoldDB" id="A0A518DGS9"/>
<feature type="domain" description="DUF7800" evidence="3">
    <location>
        <begin position="41"/>
        <end position="129"/>
    </location>
</feature>
<protein>
    <submittedName>
        <fullName evidence="4">PhoD-like phosphatase</fullName>
    </submittedName>
</protein>
<dbReference type="SUPFAM" id="SSF56300">
    <property type="entry name" value="Metallo-dependent phosphatases"/>
    <property type="match status" value="1"/>
</dbReference>
<dbReference type="PANTHER" id="PTHR43606">
    <property type="entry name" value="PHOSPHATASE, PUTATIVE (AFU_ORTHOLOGUE AFUA_6G08710)-RELATED"/>
    <property type="match status" value="1"/>
</dbReference>
<feature type="chain" id="PRO_5022106550" evidence="1">
    <location>
        <begin position="27"/>
        <end position="628"/>
    </location>
</feature>
<dbReference type="RefSeq" id="WP_231953982.1">
    <property type="nucleotide sequence ID" value="NZ_CP036291.1"/>
</dbReference>
<keyword evidence="1" id="KW-0732">Signal</keyword>
<dbReference type="EMBL" id="CP036291">
    <property type="protein sequence ID" value="QDU90685.1"/>
    <property type="molecule type" value="Genomic_DNA"/>
</dbReference>
<sequence length="628" mass="69826" precursor="true">MRTRSLPLWLLPFSLGWLANTAAAYADDSGAPAAGAEQATATMSHGPMLGRPRSHGMTVWARTTRPAELMVKYRDTRGVGGWRSSAAVATTIEHDLCGVVQLKGLAPDAQYDYAVYVDGRRQFPAGDFHTLPDPQELKDPELNPEGLFNFSFQFACCNNQSPTDGLGPTLPAFDTLNRDVAGKVDFAILNGDWIYEEDRDYPPEAWRRQVGLTHEKSPAIVDVMPQVCGVWQNYKTYAARAQNLRAWHRRVPSYFTFDDHELVNDIIASGETGYRNRRSVFRDIAIAGWFDYLGWSTPAVHQQPVQFGRCRLADGSDVLFDPDADFSRLDLRQAGNLHVLWGTPDSGVKDVPTGDVVGGDPNARVYDIVKVIDPHRLRITPAASATGESAYTIGRRSYGAFRVGNCEFFLLDTRSHRQLHDLQRPDKPGLSMLGNQQADWLLRAMQASDADFFFVVSSVNFMVPHVGGGGHHFDAATKDDAWTAFLDERERLIDAWDALGKPVFVLTGDLHNSFAVKITDKVWEFAAGPHNSVNHRLSDEGDRPLNGAFQHGPRPCEVRWSTTAWDDIPRDQRMFPHYCVARVTNVLNNPVELGGTRAIAYPKPIVTFTFYNALTGEPAYAESILSGE</sequence>
<dbReference type="InterPro" id="IPR018946">
    <property type="entry name" value="PhoD-like_MPP"/>
</dbReference>
<dbReference type="Gene3D" id="3.60.21.70">
    <property type="entry name" value="PhoD-like phosphatase"/>
    <property type="match status" value="1"/>
</dbReference>
<name>A0A518DGS9_9BACT</name>
<evidence type="ECO:0000313" key="5">
    <source>
        <dbReference type="Proteomes" id="UP000317429"/>
    </source>
</evidence>
<dbReference type="Gene3D" id="2.60.40.380">
    <property type="entry name" value="Purple acid phosphatase-like, N-terminal"/>
    <property type="match status" value="1"/>
</dbReference>
<dbReference type="Proteomes" id="UP000317429">
    <property type="component" value="Chromosome"/>
</dbReference>
<dbReference type="InterPro" id="IPR052900">
    <property type="entry name" value="Phospholipid_Metab_Enz"/>
</dbReference>
<evidence type="ECO:0000313" key="4">
    <source>
        <dbReference type="EMBL" id="QDU90685.1"/>
    </source>
</evidence>
<dbReference type="Pfam" id="PF09423">
    <property type="entry name" value="PhoD"/>
    <property type="match status" value="2"/>
</dbReference>
<proteinExistence type="predicted"/>
<reference evidence="4 5" key="1">
    <citation type="submission" date="2019-02" db="EMBL/GenBank/DDBJ databases">
        <title>Deep-cultivation of Planctomycetes and their phenomic and genomic characterization uncovers novel biology.</title>
        <authorList>
            <person name="Wiegand S."/>
            <person name="Jogler M."/>
            <person name="Boedeker C."/>
            <person name="Pinto D."/>
            <person name="Vollmers J."/>
            <person name="Rivas-Marin E."/>
            <person name="Kohn T."/>
            <person name="Peeters S.H."/>
            <person name="Heuer A."/>
            <person name="Rast P."/>
            <person name="Oberbeckmann S."/>
            <person name="Bunk B."/>
            <person name="Jeske O."/>
            <person name="Meyerdierks A."/>
            <person name="Storesund J.E."/>
            <person name="Kallscheuer N."/>
            <person name="Luecker S."/>
            <person name="Lage O.M."/>
            <person name="Pohl T."/>
            <person name="Merkel B.J."/>
            <person name="Hornburger P."/>
            <person name="Mueller R.-W."/>
            <person name="Bruemmer F."/>
            <person name="Labrenz M."/>
            <person name="Spormann A.M."/>
            <person name="Op den Camp H."/>
            <person name="Overmann J."/>
            <person name="Amann R."/>
            <person name="Jetten M.S.M."/>
            <person name="Mascher T."/>
            <person name="Medema M.H."/>
            <person name="Devos D.P."/>
            <person name="Kaster A.-K."/>
            <person name="Ovreas L."/>
            <person name="Rohde M."/>
            <person name="Galperin M.Y."/>
            <person name="Jogler C."/>
        </authorList>
    </citation>
    <scope>NUCLEOTIDE SEQUENCE [LARGE SCALE GENOMIC DNA]</scope>
    <source>
        <strain evidence="4 5">Pla175</strain>
    </source>
</reference>
<dbReference type="InterPro" id="IPR038607">
    <property type="entry name" value="PhoD-like_sf"/>
</dbReference>
<feature type="domain" description="PhoD-like phosphatase metallophosphatase" evidence="2">
    <location>
        <begin position="154"/>
        <end position="299"/>
    </location>
</feature>
<feature type="signal peptide" evidence="1">
    <location>
        <begin position="1"/>
        <end position="26"/>
    </location>
</feature>
<evidence type="ECO:0000256" key="1">
    <source>
        <dbReference type="SAM" id="SignalP"/>
    </source>
</evidence>
<dbReference type="InterPro" id="IPR056702">
    <property type="entry name" value="DUF7800"/>
</dbReference>
<dbReference type="InterPro" id="IPR029052">
    <property type="entry name" value="Metallo-depent_PP-like"/>
</dbReference>
<evidence type="ECO:0000259" key="3">
    <source>
        <dbReference type="Pfam" id="PF25077"/>
    </source>
</evidence>
<organism evidence="4 5">
    <name type="scientific">Pirellulimonas nuda</name>
    <dbReference type="NCBI Taxonomy" id="2528009"/>
    <lineage>
        <taxon>Bacteria</taxon>
        <taxon>Pseudomonadati</taxon>
        <taxon>Planctomycetota</taxon>
        <taxon>Planctomycetia</taxon>
        <taxon>Pirellulales</taxon>
        <taxon>Lacipirellulaceae</taxon>
        <taxon>Pirellulimonas</taxon>
    </lineage>
</organism>
<dbReference type="KEGG" id="pnd:Pla175_40940"/>
<keyword evidence="5" id="KW-1185">Reference proteome</keyword>
<dbReference type="Pfam" id="PF25077">
    <property type="entry name" value="DUF7800"/>
    <property type="match status" value="1"/>
</dbReference>
<gene>
    <name evidence="4" type="ORF">Pla175_40940</name>
</gene>
<accession>A0A518DGS9</accession>